<proteinExistence type="predicted"/>
<gene>
    <name evidence="2" type="ordered locus">CT2277</name>
</gene>
<dbReference type="PROSITE" id="PS51257">
    <property type="entry name" value="PROKAR_LIPOPROTEIN"/>
    <property type="match status" value="1"/>
</dbReference>
<accession>Q8KA91</accession>
<dbReference type="EMBL" id="AE006470">
    <property type="protein sequence ID" value="AAM73490.1"/>
    <property type="molecule type" value="Genomic_DNA"/>
</dbReference>
<protein>
    <recommendedName>
        <fullName evidence="4">Lipoprotein</fullName>
    </recommendedName>
</protein>
<name>Q8KA91_CHLTE</name>
<reference evidence="2 3" key="1">
    <citation type="journal article" date="2002" name="Proc. Natl. Acad. Sci. U.S.A.">
        <title>The complete genome sequence of Chlorobium tepidum TLS, a photosynthetic, anaerobic, green-sulfur bacterium.</title>
        <authorList>
            <person name="Eisen J.A."/>
            <person name="Nelson K.E."/>
            <person name="Paulsen I.T."/>
            <person name="Heidelberg J.F."/>
            <person name="Wu M."/>
            <person name="Dodson R.J."/>
            <person name="Deboy R."/>
            <person name="Gwinn M.L."/>
            <person name="Nelson W.C."/>
            <person name="Haft D.H."/>
            <person name="Hickey E.K."/>
            <person name="Peterson J.D."/>
            <person name="Durkin A.S."/>
            <person name="Kolonay J.L."/>
            <person name="Yang F."/>
            <person name="Holt I."/>
            <person name="Umayam L.A."/>
            <person name="Mason T."/>
            <person name="Brenner M."/>
            <person name="Shea T.P."/>
            <person name="Parksey D."/>
            <person name="Nierman W.C."/>
            <person name="Feldblyum T.V."/>
            <person name="Hansen C.L."/>
            <person name="Craven M.B."/>
            <person name="Radune D."/>
            <person name="Vamathevan J."/>
            <person name="Khouri H."/>
            <person name="White O."/>
            <person name="Gruber T.M."/>
            <person name="Ketchum K.A."/>
            <person name="Venter J.C."/>
            <person name="Tettelin H."/>
            <person name="Bryant D.A."/>
            <person name="Fraser C.M."/>
        </authorList>
    </citation>
    <scope>NUCLEOTIDE SEQUENCE [LARGE SCALE GENOMIC DNA]</scope>
    <source>
        <strain evidence="3">ATCC 49652 / DSM 12025 / NBRC 103806 / TLS</strain>
    </source>
</reference>
<evidence type="ECO:0000313" key="3">
    <source>
        <dbReference type="Proteomes" id="UP000001007"/>
    </source>
</evidence>
<dbReference type="STRING" id="194439.CT2277"/>
<dbReference type="Proteomes" id="UP000001007">
    <property type="component" value="Chromosome"/>
</dbReference>
<keyword evidence="1" id="KW-0812">Transmembrane</keyword>
<keyword evidence="3" id="KW-1185">Reference proteome</keyword>
<keyword evidence="1" id="KW-1133">Transmembrane helix</keyword>
<feature type="transmembrane region" description="Helical" evidence="1">
    <location>
        <begin position="12"/>
        <end position="31"/>
    </location>
</feature>
<evidence type="ECO:0008006" key="4">
    <source>
        <dbReference type="Google" id="ProtNLM"/>
    </source>
</evidence>
<sequence length="87" mass="10044">MRYDGIPFRGASFAAAIFMGLSAACHFEAVSEVKPRRPRRKRDNEMCSLPLSFRYFHFQSGFRSQTGSTTLASKKRLRIQKTVQRRV</sequence>
<dbReference type="HOGENOM" id="CLU_2477745_0_0_10"/>
<dbReference type="AlphaFoldDB" id="Q8KA91"/>
<evidence type="ECO:0000313" key="2">
    <source>
        <dbReference type="EMBL" id="AAM73490.1"/>
    </source>
</evidence>
<dbReference type="EnsemblBacteria" id="AAM73490">
    <property type="protein sequence ID" value="AAM73490"/>
    <property type="gene ID" value="CT2277"/>
</dbReference>
<keyword evidence="1" id="KW-0472">Membrane</keyword>
<organism evidence="2 3">
    <name type="scientific">Chlorobaculum tepidum (strain ATCC 49652 / DSM 12025 / NBRC 103806 / TLS)</name>
    <name type="common">Chlorobium tepidum</name>
    <dbReference type="NCBI Taxonomy" id="194439"/>
    <lineage>
        <taxon>Bacteria</taxon>
        <taxon>Pseudomonadati</taxon>
        <taxon>Chlorobiota</taxon>
        <taxon>Chlorobiia</taxon>
        <taxon>Chlorobiales</taxon>
        <taxon>Chlorobiaceae</taxon>
        <taxon>Chlorobaculum</taxon>
    </lineage>
</organism>
<evidence type="ECO:0000256" key="1">
    <source>
        <dbReference type="SAM" id="Phobius"/>
    </source>
</evidence>
<dbReference type="KEGG" id="cte:CT2277"/>